<dbReference type="Pfam" id="PF25053">
    <property type="entry name" value="DUF7791"/>
    <property type="match status" value="1"/>
</dbReference>
<keyword evidence="5" id="KW-1185">Reference proteome</keyword>
<dbReference type="Proteomes" id="UP001175000">
    <property type="component" value="Unassembled WGS sequence"/>
</dbReference>
<protein>
    <recommendedName>
        <fullName evidence="6">NACHT domain-containing protein</fullName>
    </recommendedName>
</protein>
<evidence type="ECO:0008006" key="6">
    <source>
        <dbReference type="Google" id="ProtNLM"/>
    </source>
</evidence>
<evidence type="ECO:0000313" key="4">
    <source>
        <dbReference type="EMBL" id="KAK0614387.1"/>
    </source>
</evidence>
<accession>A0AA39WFE3</accession>
<organism evidence="4 5">
    <name type="scientific">Immersiella caudata</name>
    <dbReference type="NCBI Taxonomy" id="314043"/>
    <lineage>
        <taxon>Eukaryota</taxon>
        <taxon>Fungi</taxon>
        <taxon>Dikarya</taxon>
        <taxon>Ascomycota</taxon>
        <taxon>Pezizomycotina</taxon>
        <taxon>Sordariomycetes</taxon>
        <taxon>Sordariomycetidae</taxon>
        <taxon>Sordariales</taxon>
        <taxon>Lasiosphaeriaceae</taxon>
        <taxon>Immersiella</taxon>
    </lineage>
</organism>
<feature type="domain" description="DUF7791" evidence="3">
    <location>
        <begin position="610"/>
        <end position="727"/>
    </location>
</feature>
<keyword evidence="1" id="KW-0677">Repeat</keyword>
<evidence type="ECO:0000259" key="2">
    <source>
        <dbReference type="Pfam" id="PF24883"/>
    </source>
</evidence>
<dbReference type="Gene3D" id="3.40.50.300">
    <property type="entry name" value="P-loop containing nucleotide triphosphate hydrolases"/>
    <property type="match status" value="1"/>
</dbReference>
<dbReference type="InterPro" id="IPR056884">
    <property type="entry name" value="NPHP3-like_N"/>
</dbReference>
<dbReference type="PANTHER" id="PTHR10039:SF5">
    <property type="entry name" value="NACHT DOMAIN-CONTAINING PROTEIN"/>
    <property type="match status" value="1"/>
</dbReference>
<dbReference type="SUPFAM" id="SSF52540">
    <property type="entry name" value="P-loop containing nucleoside triphosphate hydrolases"/>
    <property type="match status" value="1"/>
</dbReference>
<name>A0AA39WFE3_9PEZI</name>
<dbReference type="Pfam" id="PF24883">
    <property type="entry name" value="NPHP3_N"/>
    <property type="match status" value="1"/>
</dbReference>
<dbReference type="InterPro" id="IPR027417">
    <property type="entry name" value="P-loop_NTPase"/>
</dbReference>
<proteinExistence type="predicted"/>
<evidence type="ECO:0000259" key="3">
    <source>
        <dbReference type="Pfam" id="PF25053"/>
    </source>
</evidence>
<evidence type="ECO:0000256" key="1">
    <source>
        <dbReference type="ARBA" id="ARBA00022737"/>
    </source>
</evidence>
<gene>
    <name evidence="4" type="ORF">B0T14DRAFT_570326</name>
</gene>
<comment type="caution">
    <text evidence="4">The sequence shown here is derived from an EMBL/GenBank/DDBJ whole genome shotgun (WGS) entry which is preliminary data.</text>
</comment>
<sequence length="979" mass="110403">MKLSAVALFSVSKLGFGTNMADSGFSASCKEFHIIAWKDVNANGPPAHVLYNANCQKKSCAWNINISITINYCFANDGSRLVARPGALAVSAAVVQFVEFGHGLVTNTLKFYKSTSGLHPVLVNLSTVSRDLSNLAADVEIKFASNAGASSVVFQRLHQECKKAHRDLEDILRKLRASGTTKLALAASSFLAAIQQVTVAEDVYALANRLGDIQQQIMVSLLSLLMAESQKAGIEFRRFAAKQAEMMTALGEIDQNTKRFSADIATLVHRGTNSLAPAMAAMRNEIAAYHLYFDSIGHREADIPKNHAETFEWIFRKPLQSDDGGPLWSDFAQWLEGDSQDIYWITGKPGSGKSTLVKFASNDPRFMSHLSAWAGDSQLVAVSFFSWNAGADGLQKTHAGLLRTCLFETLRQRRSLVSRLFPARLFLLRSFGWDTSLPTPSFAELRRAFRSLLGLTGRSLRLVLVVDGLDEFEDDHQRLVLLLAEANKHEAVKICVSSRPWNLFRDNYAMNPTLRLEDLTRGDIKLFIESKLESTPGYREFFQTNPTQADEIVSDILDKALGVFLWVSVISGLLEESFRDGARIQELRDILKGLPGEISELFRYIWKRTSPRFRAEASQYFQIIHICDDLGIAHSGLVLWFGDPDVPVEVDKKQVTEMYLRGAVKSIERRLVSRTGGLLELHGNSEDPLQLRVEFMHRTAAEWVDQNWDDILSATGVDFDPFLWVLKGQVLRWVTAIPSGPADTELRVYIGVLGAISRNMARRGVSDFQALVYFFDRFNIYMTTDPSVPQRSRDSSWSSRLGYGVCPLSDCRDFLDLAAQLAWAPYFEGKFQQDPKVFGELCSQGRFLEQAIHAGIRHREESDLLRLVEFLLANHFGPKNLDPMLRLARDELERWEAEEIAFEFKEYHNWSSKEEVWLRWKTALDFLRPVVPLLEKYHLGWDEGDRGVERDERLPSPTTKSPGIVKKINRWALYSFLGT</sequence>
<feature type="domain" description="Nephrocystin 3-like N-terminal" evidence="2">
    <location>
        <begin position="329"/>
        <end position="499"/>
    </location>
</feature>
<dbReference type="AlphaFoldDB" id="A0AA39WFE3"/>
<dbReference type="EMBL" id="JAULSU010000006">
    <property type="protein sequence ID" value="KAK0614387.1"/>
    <property type="molecule type" value="Genomic_DNA"/>
</dbReference>
<dbReference type="PANTHER" id="PTHR10039">
    <property type="entry name" value="AMELOGENIN"/>
    <property type="match status" value="1"/>
</dbReference>
<dbReference type="InterPro" id="IPR056693">
    <property type="entry name" value="DUF7791"/>
</dbReference>
<evidence type="ECO:0000313" key="5">
    <source>
        <dbReference type="Proteomes" id="UP001175000"/>
    </source>
</evidence>
<reference evidence="4" key="1">
    <citation type="submission" date="2023-06" db="EMBL/GenBank/DDBJ databases">
        <title>Genome-scale phylogeny and comparative genomics of the fungal order Sordariales.</title>
        <authorList>
            <consortium name="Lawrence Berkeley National Laboratory"/>
            <person name="Hensen N."/>
            <person name="Bonometti L."/>
            <person name="Westerberg I."/>
            <person name="Brannstrom I.O."/>
            <person name="Guillou S."/>
            <person name="Cros-Aarteil S."/>
            <person name="Calhoun S."/>
            <person name="Haridas S."/>
            <person name="Kuo A."/>
            <person name="Mondo S."/>
            <person name="Pangilinan J."/>
            <person name="Riley R."/>
            <person name="Labutti K."/>
            <person name="Andreopoulos B."/>
            <person name="Lipzen A."/>
            <person name="Chen C."/>
            <person name="Yanf M."/>
            <person name="Daum C."/>
            <person name="Ng V."/>
            <person name="Clum A."/>
            <person name="Steindorff A."/>
            <person name="Ohm R."/>
            <person name="Martin F."/>
            <person name="Silar P."/>
            <person name="Natvig D."/>
            <person name="Lalanne C."/>
            <person name="Gautier V."/>
            <person name="Ament-Velasquez S.L."/>
            <person name="Kruys A."/>
            <person name="Hutchinson M.I."/>
            <person name="Powell A.J."/>
            <person name="Barry K."/>
            <person name="Miller A.N."/>
            <person name="Grigoriev I.V."/>
            <person name="Debuchy R."/>
            <person name="Gladieux P."/>
            <person name="Thoren M.H."/>
            <person name="Johannesson H."/>
        </authorList>
    </citation>
    <scope>NUCLEOTIDE SEQUENCE</scope>
    <source>
        <strain evidence="4">CBS 606.72</strain>
    </source>
</reference>